<comment type="caution">
    <text evidence="7">The sequence shown here is derived from an EMBL/GenBank/DDBJ whole genome shotgun (WGS) entry which is preliminary data.</text>
</comment>
<feature type="transmembrane region" description="Helical" evidence="5">
    <location>
        <begin position="20"/>
        <end position="40"/>
    </location>
</feature>
<dbReference type="InterPro" id="IPR036259">
    <property type="entry name" value="MFS_trans_sf"/>
</dbReference>
<dbReference type="AlphaFoldDB" id="A0A839NBG3"/>
<dbReference type="GO" id="GO:0022857">
    <property type="term" value="F:transmembrane transporter activity"/>
    <property type="evidence" value="ECO:0007669"/>
    <property type="project" value="InterPro"/>
</dbReference>
<name>A0A839NBG3_9MICO</name>
<accession>A0A839NBG3</accession>
<evidence type="ECO:0000256" key="2">
    <source>
        <dbReference type="ARBA" id="ARBA00022692"/>
    </source>
</evidence>
<dbReference type="CDD" id="cd17324">
    <property type="entry name" value="MFS_NepI_like"/>
    <property type="match status" value="1"/>
</dbReference>
<feature type="transmembrane region" description="Helical" evidence="5">
    <location>
        <begin position="251"/>
        <end position="270"/>
    </location>
</feature>
<keyword evidence="2 5" id="KW-0812">Transmembrane</keyword>
<evidence type="ECO:0000259" key="6">
    <source>
        <dbReference type="PROSITE" id="PS50850"/>
    </source>
</evidence>
<dbReference type="Proteomes" id="UP000559182">
    <property type="component" value="Unassembled WGS sequence"/>
</dbReference>
<comment type="subcellular location">
    <subcellularLocation>
        <location evidence="1">Cell membrane</location>
        <topology evidence="1">Multi-pass membrane protein</topology>
    </subcellularLocation>
</comment>
<organism evidence="7 8">
    <name type="scientific">Flexivirga oryzae</name>
    <dbReference type="NCBI Taxonomy" id="1794944"/>
    <lineage>
        <taxon>Bacteria</taxon>
        <taxon>Bacillati</taxon>
        <taxon>Actinomycetota</taxon>
        <taxon>Actinomycetes</taxon>
        <taxon>Micrococcales</taxon>
        <taxon>Dermacoccaceae</taxon>
        <taxon>Flexivirga</taxon>
    </lineage>
</organism>
<dbReference type="InterPro" id="IPR011701">
    <property type="entry name" value="MFS"/>
</dbReference>
<dbReference type="EMBL" id="JACHVQ010000002">
    <property type="protein sequence ID" value="MBB2893314.1"/>
    <property type="molecule type" value="Genomic_DNA"/>
</dbReference>
<evidence type="ECO:0000256" key="4">
    <source>
        <dbReference type="ARBA" id="ARBA00023136"/>
    </source>
</evidence>
<feature type="transmembrane region" description="Helical" evidence="5">
    <location>
        <begin position="373"/>
        <end position="396"/>
    </location>
</feature>
<dbReference type="SUPFAM" id="SSF103473">
    <property type="entry name" value="MFS general substrate transporter"/>
    <property type="match status" value="1"/>
</dbReference>
<feature type="transmembrane region" description="Helical" evidence="5">
    <location>
        <begin position="282"/>
        <end position="302"/>
    </location>
</feature>
<dbReference type="Pfam" id="PF07690">
    <property type="entry name" value="MFS_1"/>
    <property type="match status" value="1"/>
</dbReference>
<dbReference type="PANTHER" id="PTHR42910">
    <property type="entry name" value="TRANSPORTER SCO4007-RELATED"/>
    <property type="match status" value="1"/>
</dbReference>
<reference evidence="7 8" key="1">
    <citation type="submission" date="2020-08" db="EMBL/GenBank/DDBJ databases">
        <title>Sequencing the genomes of 1000 actinobacteria strains.</title>
        <authorList>
            <person name="Klenk H.-P."/>
        </authorList>
    </citation>
    <scope>NUCLEOTIDE SEQUENCE [LARGE SCALE GENOMIC DNA]</scope>
    <source>
        <strain evidence="7 8">DSM 105369</strain>
    </source>
</reference>
<feature type="transmembrane region" description="Helical" evidence="5">
    <location>
        <begin position="84"/>
        <end position="102"/>
    </location>
</feature>
<keyword evidence="8" id="KW-1185">Reference proteome</keyword>
<evidence type="ECO:0000313" key="7">
    <source>
        <dbReference type="EMBL" id="MBB2893314.1"/>
    </source>
</evidence>
<dbReference type="PANTHER" id="PTHR42910:SF1">
    <property type="entry name" value="MAJOR FACILITATOR SUPERFAMILY (MFS) PROFILE DOMAIN-CONTAINING PROTEIN"/>
    <property type="match status" value="1"/>
</dbReference>
<gene>
    <name evidence="7" type="ORF">FHU39_003332</name>
</gene>
<feature type="transmembrane region" description="Helical" evidence="5">
    <location>
        <begin position="346"/>
        <end position="367"/>
    </location>
</feature>
<feature type="domain" description="Major facilitator superfamily (MFS) profile" evidence="6">
    <location>
        <begin position="18"/>
        <end position="397"/>
    </location>
</feature>
<evidence type="ECO:0000256" key="1">
    <source>
        <dbReference type="ARBA" id="ARBA00004651"/>
    </source>
</evidence>
<sequence>MSTQQPTAPPVAPLHRSTVLLMAVATGLTVASLYYCQPLLHTMSQGLGIPHAAAGLLVTCTQVGYALGLFFVIPLGDLLERRRLVVNLSFGLVVALLLVAVAPTASWLFVASLLVGLLSVLAQILVPLAANLAAPAERGTVVGTVMSGLLLGILLARTVAGALAEVGGWRAVYVVAAALVLMLAVALRRGLPPSPATVTASYGGLLRSVARLVRTEPVLRRRMLYGALTFAQFSVLWTALTGLLVGAPYHYSEAVIGLFGLVGAAGAVSAQFAGRHSDKGHALHLAVGFAILLLLSWCAMAAGRNHLVPLIIGIVALDLGVQGVQVSNQSQIYAIPGEVRSRVNSAYMTTYFIGGSLGSWAATRVAAAHGWDGVCVLGGAIAVVLLLAIVVGEWTLRSARVG</sequence>
<dbReference type="InterPro" id="IPR020846">
    <property type="entry name" value="MFS_dom"/>
</dbReference>
<dbReference type="Gene3D" id="1.20.1250.20">
    <property type="entry name" value="MFS general substrate transporter like domains"/>
    <property type="match status" value="1"/>
</dbReference>
<evidence type="ECO:0000256" key="5">
    <source>
        <dbReference type="SAM" id="Phobius"/>
    </source>
</evidence>
<dbReference type="PROSITE" id="PS50850">
    <property type="entry name" value="MFS"/>
    <property type="match status" value="1"/>
</dbReference>
<feature type="transmembrane region" description="Helical" evidence="5">
    <location>
        <begin position="141"/>
        <end position="164"/>
    </location>
</feature>
<keyword evidence="4 5" id="KW-0472">Membrane</keyword>
<dbReference type="GO" id="GO:0005886">
    <property type="term" value="C:plasma membrane"/>
    <property type="evidence" value="ECO:0007669"/>
    <property type="project" value="UniProtKB-SubCell"/>
</dbReference>
<proteinExistence type="predicted"/>
<protein>
    <submittedName>
        <fullName evidence="7">Putative MFS family arabinose efflux permease</fullName>
    </submittedName>
</protein>
<feature type="transmembrane region" description="Helical" evidence="5">
    <location>
        <begin position="224"/>
        <end position="245"/>
    </location>
</feature>
<evidence type="ECO:0000256" key="3">
    <source>
        <dbReference type="ARBA" id="ARBA00022989"/>
    </source>
</evidence>
<dbReference type="RefSeq" id="WP_221185566.1">
    <property type="nucleotide sequence ID" value="NZ_JACHVQ010000002.1"/>
</dbReference>
<feature type="transmembrane region" description="Helical" evidence="5">
    <location>
        <begin position="52"/>
        <end position="72"/>
    </location>
</feature>
<feature type="transmembrane region" description="Helical" evidence="5">
    <location>
        <begin position="108"/>
        <end position="129"/>
    </location>
</feature>
<feature type="transmembrane region" description="Helical" evidence="5">
    <location>
        <begin position="170"/>
        <end position="187"/>
    </location>
</feature>
<evidence type="ECO:0000313" key="8">
    <source>
        <dbReference type="Proteomes" id="UP000559182"/>
    </source>
</evidence>
<keyword evidence="3 5" id="KW-1133">Transmembrane helix</keyword>